<evidence type="ECO:0000256" key="11">
    <source>
        <dbReference type="PIRSR" id="PIRSR611150-2"/>
    </source>
</evidence>
<comment type="subcellular location">
    <subcellularLocation>
        <location evidence="1 12">Secreted</location>
    </subcellularLocation>
</comment>
<dbReference type="Proteomes" id="UP000800092">
    <property type="component" value="Unassembled WGS sequence"/>
</dbReference>
<dbReference type="GO" id="GO:0050525">
    <property type="term" value="F:cutinase activity"/>
    <property type="evidence" value="ECO:0007669"/>
    <property type="project" value="UniProtKB-UniRule"/>
</dbReference>
<evidence type="ECO:0000256" key="3">
    <source>
        <dbReference type="ARBA" id="ARBA00013095"/>
    </source>
</evidence>
<evidence type="ECO:0000256" key="1">
    <source>
        <dbReference type="ARBA" id="ARBA00004613"/>
    </source>
</evidence>
<gene>
    <name evidence="13" type="ORF">EV356DRAFT_308846</name>
</gene>
<dbReference type="OrthoDB" id="2975078at2759"/>
<dbReference type="PROSITE" id="PS00155">
    <property type="entry name" value="CUTINASE_1"/>
    <property type="match status" value="1"/>
</dbReference>
<dbReference type="InterPro" id="IPR000675">
    <property type="entry name" value="Cutinase/axe"/>
</dbReference>
<keyword evidence="14" id="KW-1185">Reference proteome</keyword>
<dbReference type="SUPFAM" id="SSF53474">
    <property type="entry name" value="alpha/beta-Hydrolases"/>
    <property type="match status" value="1"/>
</dbReference>
<keyword evidence="8 11" id="KW-1015">Disulfide bond</keyword>
<proteinExistence type="inferred from homology"/>
<feature type="disulfide bond" evidence="11">
    <location>
        <begin position="39"/>
        <end position="118"/>
    </location>
</feature>
<dbReference type="EMBL" id="ML991776">
    <property type="protein sequence ID" value="KAF2238429.1"/>
    <property type="molecule type" value="Genomic_DNA"/>
</dbReference>
<evidence type="ECO:0000256" key="6">
    <source>
        <dbReference type="ARBA" id="ARBA00022729"/>
    </source>
</evidence>
<keyword evidence="5 12" id="KW-0964">Secreted</keyword>
<feature type="active site" description="Proton donor/acceptor" evidence="10">
    <location>
        <position position="196"/>
    </location>
</feature>
<keyword evidence="6 12" id="KW-0732">Signal</keyword>
<feature type="disulfide bond" evidence="11">
    <location>
        <begin position="179"/>
        <end position="186"/>
    </location>
</feature>
<dbReference type="AlphaFoldDB" id="A0A6A6HKT4"/>
<dbReference type="PANTHER" id="PTHR48250">
    <property type="entry name" value="CUTINASE 2-RELATED"/>
    <property type="match status" value="1"/>
</dbReference>
<comment type="function">
    <text evidence="12">Catalyzes the hydrolysis of complex carboxylic polyesters found in the cell wall of plants. Degrades cutin, a macromolecule that forms the structure of the plant cuticle.</text>
</comment>
<evidence type="ECO:0000256" key="8">
    <source>
        <dbReference type="ARBA" id="ARBA00023157"/>
    </source>
</evidence>
<reference evidence="13" key="1">
    <citation type="journal article" date="2020" name="Stud. Mycol.">
        <title>101 Dothideomycetes genomes: a test case for predicting lifestyles and emergence of pathogens.</title>
        <authorList>
            <person name="Haridas S."/>
            <person name="Albert R."/>
            <person name="Binder M."/>
            <person name="Bloem J."/>
            <person name="Labutti K."/>
            <person name="Salamov A."/>
            <person name="Andreopoulos B."/>
            <person name="Baker S."/>
            <person name="Barry K."/>
            <person name="Bills G."/>
            <person name="Bluhm B."/>
            <person name="Cannon C."/>
            <person name="Castanera R."/>
            <person name="Culley D."/>
            <person name="Daum C."/>
            <person name="Ezra D."/>
            <person name="Gonzalez J."/>
            <person name="Henrissat B."/>
            <person name="Kuo A."/>
            <person name="Liang C."/>
            <person name="Lipzen A."/>
            <person name="Lutzoni F."/>
            <person name="Magnuson J."/>
            <person name="Mondo S."/>
            <person name="Nolan M."/>
            <person name="Ohm R."/>
            <person name="Pangilinan J."/>
            <person name="Park H.-J."/>
            <person name="Ramirez L."/>
            <person name="Alfaro M."/>
            <person name="Sun H."/>
            <person name="Tritt A."/>
            <person name="Yoshinaga Y."/>
            <person name="Zwiers L.-H."/>
            <person name="Turgeon B."/>
            <person name="Goodwin S."/>
            <person name="Spatafora J."/>
            <person name="Crous P."/>
            <person name="Grigoriev I."/>
        </authorList>
    </citation>
    <scope>NUCLEOTIDE SEQUENCE</scope>
    <source>
        <strain evidence="13">Tuck. ex Michener</strain>
    </source>
</reference>
<dbReference type="PANTHER" id="PTHR48250:SF1">
    <property type="entry name" value="CUTINASE"/>
    <property type="match status" value="1"/>
</dbReference>
<keyword evidence="7 12" id="KW-0378">Hydrolase</keyword>
<accession>A0A6A6HKT4</accession>
<protein>
    <recommendedName>
        <fullName evidence="3 12">Cutinase</fullName>
        <ecNumber evidence="3 12">3.1.1.74</ecNumber>
    </recommendedName>
</protein>
<feature type="signal peptide" evidence="12">
    <location>
        <begin position="1"/>
        <end position="16"/>
    </location>
</feature>
<organism evidence="13 14">
    <name type="scientific">Viridothelium virens</name>
    <name type="common">Speckled blister lichen</name>
    <name type="synonym">Trypethelium virens</name>
    <dbReference type="NCBI Taxonomy" id="1048519"/>
    <lineage>
        <taxon>Eukaryota</taxon>
        <taxon>Fungi</taxon>
        <taxon>Dikarya</taxon>
        <taxon>Ascomycota</taxon>
        <taxon>Pezizomycotina</taxon>
        <taxon>Dothideomycetes</taxon>
        <taxon>Dothideomycetes incertae sedis</taxon>
        <taxon>Trypetheliales</taxon>
        <taxon>Trypetheliaceae</taxon>
        <taxon>Viridothelium</taxon>
    </lineage>
</organism>
<dbReference type="SMART" id="SM01110">
    <property type="entry name" value="Cutinase"/>
    <property type="match status" value="1"/>
</dbReference>
<name>A0A6A6HKT4_VIRVR</name>
<dbReference type="InterPro" id="IPR043580">
    <property type="entry name" value="CUTINASE_1"/>
</dbReference>
<comment type="catalytic activity">
    <reaction evidence="9 12">
        <text>cutin + H2O = cutin monomers.</text>
        <dbReference type="EC" id="3.1.1.74"/>
    </reaction>
</comment>
<dbReference type="PRINTS" id="PR00129">
    <property type="entry name" value="CUTINASE"/>
</dbReference>
<feature type="active site" description="Nucleophile" evidence="10">
    <location>
        <position position="129"/>
    </location>
</feature>
<feature type="active site" evidence="10">
    <location>
        <position position="183"/>
    </location>
</feature>
<dbReference type="Gene3D" id="3.40.50.1820">
    <property type="entry name" value="alpha/beta hydrolase"/>
    <property type="match status" value="1"/>
</dbReference>
<evidence type="ECO:0000313" key="14">
    <source>
        <dbReference type="Proteomes" id="UP000800092"/>
    </source>
</evidence>
<evidence type="ECO:0000256" key="4">
    <source>
        <dbReference type="ARBA" id="ARBA00022487"/>
    </source>
</evidence>
<keyword evidence="4 12" id="KW-0719">Serine esterase</keyword>
<evidence type="ECO:0000256" key="5">
    <source>
        <dbReference type="ARBA" id="ARBA00022525"/>
    </source>
</evidence>
<dbReference type="Pfam" id="PF01083">
    <property type="entry name" value="Cutinase"/>
    <property type="match status" value="1"/>
</dbReference>
<feature type="chain" id="PRO_5025712607" description="Cutinase" evidence="12">
    <location>
        <begin position="17"/>
        <end position="228"/>
    </location>
</feature>
<dbReference type="EC" id="3.1.1.74" evidence="3 12"/>
<evidence type="ECO:0000256" key="10">
    <source>
        <dbReference type="PIRSR" id="PIRSR611150-1"/>
    </source>
</evidence>
<dbReference type="GO" id="GO:0005576">
    <property type="term" value="C:extracellular region"/>
    <property type="evidence" value="ECO:0007669"/>
    <property type="project" value="UniProtKB-SubCell"/>
</dbReference>
<evidence type="ECO:0000256" key="7">
    <source>
        <dbReference type="ARBA" id="ARBA00022801"/>
    </source>
</evidence>
<evidence type="ECO:0000256" key="12">
    <source>
        <dbReference type="RuleBase" id="RU361263"/>
    </source>
</evidence>
<evidence type="ECO:0000256" key="9">
    <source>
        <dbReference type="ARBA" id="ARBA00034045"/>
    </source>
</evidence>
<dbReference type="InterPro" id="IPR029058">
    <property type="entry name" value="AB_hydrolase_fold"/>
</dbReference>
<comment type="similarity">
    <text evidence="2 12">Belongs to the cutinase family.</text>
</comment>
<evidence type="ECO:0000313" key="13">
    <source>
        <dbReference type="EMBL" id="KAF2238429.1"/>
    </source>
</evidence>
<dbReference type="InterPro" id="IPR011150">
    <property type="entry name" value="Cutinase_monf"/>
</dbReference>
<dbReference type="GO" id="GO:0016052">
    <property type="term" value="P:carbohydrate catabolic process"/>
    <property type="evidence" value="ECO:0007669"/>
    <property type="project" value="TreeGrafter"/>
</dbReference>
<sequence>MAGIILTSLLALGATALPQSIPSGGLTGQTANDIQNGACKPTSFIFARGTTETGNLGETVGPALVKDLQQMLGAGNVAVQGVNYPADIAGAAEGSTNPKGAQGSQNMAMFAAKAVQQCPTTKLVLSGYSQGAQQVHGALLNMDSATTGKVAAAVTFGDPLDKTMPQFQGVPAANTKIFCAQGDQVCNDQFIISAAHLSYAKTSTGPAAQFISSKLGGGASNTATNAAA</sequence>
<evidence type="ECO:0000256" key="2">
    <source>
        <dbReference type="ARBA" id="ARBA00007534"/>
    </source>
</evidence>